<reference evidence="4" key="1">
    <citation type="submission" date="2020-12" db="EMBL/GenBank/DDBJ databases">
        <title>Leucobacter sp. CAS2, isolated from Chromium sludge.</title>
        <authorList>
            <person name="Xu Z."/>
        </authorList>
    </citation>
    <scope>NUCLEOTIDE SEQUENCE</scope>
    <source>
        <strain evidence="4">CSA2</strain>
    </source>
</reference>
<dbReference type="Proteomes" id="UP000618733">
    <property type="component" value="Unassembled WGS sequence"/>
</dbReference>
<evidence type="ECO:0000256" key="2">
    <source>
        <dbReference type="PIRSR" id="PIRSR605754-1"/>
    </source>
</evidence>
<keyword evidence="3" id="KW-1133">Transmembrane helix</keyword>
<feature type="active site" description="Acyl-thioester intermediate" evidence="2">
    <location>
        <position position="201"/>
    </location>
</feature>
<dbReference type="EMBL" id="JAEHOI010000002">
    <property type="protein sequence ID" value="MBK0421065.1"/>
    <property type="molecule type" value="Genomic_DNA"/>
</dbReference>
<comment type="caution">
    <text evidence="4">The sequence shown here is derived from an EMBL/GenBank/DDBJ whole genome shotgun (WGS) entry which is preliminary data.</text>
</comment>
<proteinExistence type="predicted"/>
<protein>
    <submittedName>
        <fullName evidence="4">Class C sortase</fullName>
    </submittedName>
</protein>
<keyword evidence="3" id="KW-0812">Transmembrane</keyword>
<dbReference type="SUPFAM" id="SSF63817">
    <property type="entry name" value="Sortase"/>
    <property type="match status" value="1"/>
</dbReference>
<name>A0A934QAB4_9MICO</name>
<keyword evidence="1" id="KW-0378">Hydrolase</keyword>
<evidence type="ECO:0000313" key="5">
    <source>
        <dbReference type="Proteomes" id="UP000618733"/>
    </source>
</evidence>
<dbReference type="NCBIfam" id="NF033745">
    <property type="entry name" value="class_C_sortase"/>
    <property type="match status" value="1"/>
</dbReference>
<keyword evidence="5" id="KW-1185">Reference proteome</keyword>
<evidence type="ECO:0000256" key="3">
    <source>
        <dbReference type="SAM" id="Phobius"/>
    </source>
</evidence>
<dbReference type="Pfam" id="PF04203">
    <property type="entry name" value="Sortase"/>
    <property type="match status" value="1"/>
</dbReference>
<accession>A0A934QAB4</accession>
<dbReference type="InterPro" id="IPR023365">
    <property type="entry name" value="Sortase_dom-sf"/>
</dbReference>
<dbReference type="Gene3D" id="2.40.260.10">
    <property type="entry name" value="Sortase"/>
    <property type="match status" value="1"/>
</dbReference>
<gene>
    <name evidence="4" type="ORF">JD292_03080</name>
</gene>
<dbReference type="InterPro" id="IPR005754">
    <property type="entry name" value="Sortase"/>
</dbReference>
<dbReference type="NCBIfam" id="TIGR01076">
    <property type="entry name" value="sortase_fam"/>
    <property type="match status" value="1"/>
</dbReference>
<feature type="active site" description="Proton donor/acceptor" evidence="2">
    <location>
        <position position="139"/>
    </location>
</feature>
<dbReference type="CDD" id="cd05827">
    <property type="entry name" value="Sortase_C"/>
    <property type="match status" value="1"/>
</dbReference>
<dbReference type="AlphaFoldDB" id="A0A934QAB4"/>
<dbReference type="GO" id="GO:0016787">
    <property type="term" value="F:hydrolase activity"/>
    <property type="evidence" value="ECO:0007669"/>
    <property type="project" value="UniProtKB-KW"/>
</dbReference>
<evidence type="ECO:0000256" key="1">
    <source>
        <dbReference type="ARBA" id="ARBA00022801"/>
    </source>
</evidence>
<organism evidence="4 5">
    <name type="scientific">Leucobacter edaphi</name>
    <dbReference type="NCBI Taxonomy" id="2796472"/>
    <lineage>
        <taxon>Bacteria</taxon>
        <taxon>Bacillati</taxon>
        <taxon>Actinomycetota</taxon>
        <taxon>Actinomycetes</taxon>
        <taxon>Micrococcales</taxon>
        <taxon>Microbacteriaceae</taxon>
        <taxon>Leucobacter</taxon>
    </lineage>
</organism>
<sequence length="265" mass="28404">MGVLLMLYPPASSWFFALRESALVDAHVEQVDKIPKQKLQEIKESAAKYNGTLTHGLIVDPFGTATEQAALDDDARRYLAELDPAGNGIMATITIPRLGVKLSVSHGATDAVLRAGAGHIYGSSLPIGGPGTHSVLTAHSGIPEAELFTELHKLRDGDEFTIDVLGETLTYRVSESKTVLPTDISQLGVVPNRDLVTLITCTPIGINTHRLLVHAERVPTAPESAGHSRESGVPVPWWMAGVGAGAALFTWTLARAIRAQRHRES</sequence>
<evidence type="ECO:0000313" key="4">
    <source>
        <dbReference type="EMBL" id="MBK0421065.1"/>
    </source>
</evidence>
<keyword evidence="3" id="KW-0472">Membrane</keyword>
<dbReference type="RefSeq" id="WP_200131258.1">
    <property type="nucleotide sequence ID" value="NZ_JAEHOI010000002.1"/>
</dbReference>
<feature type="transmembrane region" description="Helical" evidence="3">
    <location>
        <begin position="237"/>
        <end position="257"/>
    </location>
</feature>
<dbReference type="InterPro" id="IPR042002">
    <property type="entry name" value="Sortase_C"/>
</dbReference>